<name>A0A9P4N588_9PLEO</name>
<evidence type="ECO:0000256" key="1">
    <source>
        <dbReference type="SAM" id="MobiDB-lite"/>
    </source>
</evidence>
<evidence type="ECO:0000256" key="2">
    <source>
        <dbReference type="SAM" id="SignalP"/>
    </source>
</evidence>
<feature type="compositionally biased region" description="Polar residues" evidence="1">
    <location>
        <begin position="96"/>
        <end position="125"/>
    </location>
</feature>
<dbReference type="Proteomes" id="UP000800093">
    <property type="component" value="Unassembled WGS sequence"/>
</dbReference>
<gene>
    <name evidence="3" type="ORF">CC78DRAFT_290380</name>
</gene>
<evidence type="ECO:0000313" key="4">
    <source>
        <dbReference type="Proteomes" id="UP000800093"/>
    </source>
</evidence>
<accession>A0A9P4N588</accession>
<feature type="compositionally biased region" description="Polar residues" evidence="1">
    <location>
        <begin position="79"/>
        <end position="88"/>
    </location>
</feature>
<proteinExistence type="predicted"/>
<feature type="chain" id="PRO_5040254045" evidence="2">
    <location>
        <begin position="22"/>
        <end position="152"/>
    </location>
</feature>
<sequence>MQRPFFKYLSTVLLVISFALANPLDDAAYMRAGRAAEAAPTNQIQKIYPRQDPTAFTTERSANTEFAPPRTVTPPDPSATGTQTTTHEANTEIIPSPNTGSSAPPVVPTTSRSANTEAIQPTPSSTALAMPTGVVRMDAILGAVAMGIAGIV</sequence>
<comment type="caution">
    <text evidence="3">The sequence shown here is derived from an EMBL/GenBank/DDBJ whole genome shotgun (WGS) entry which is preliminary data.</text>
</comment>
<keyword evidence="2" id="KW-0732">Signal</keyword>
<evidence type="ECO:0000313" key="3">
    <source>
        <dbReference type="EMBL" id="KAF2263009.1"/>
    </source>
</evidence>
<keyword evidence="4" id="KW-1185">Reference proteome</keyword>
<feature type="signal peptide" evidence="2">
    <location>
        <begin position="1"/>
        <end position="21"/>
    </location>
</feature>
<organism evidence="3 4">
    <name type="scientific">Lojkania enalia</name>
    <dbReference type="NCBI Taxonomy" id="147567"/>
    <lineage>
        <taxon>Eukaryota</taxon>
        <taxon>Fungi</taxon>
        <taxon>Dikarya</taxon>
        <taxon>Ascomycota</taxon>
        <taxon>Pezizomycotina</taxon>
        <taxon>Dothideomycetes</taxon>
        <taxon>Pleosporomycetidae</taxon>
        <taxon>Pleosporales</taxon>
        <taxon>Pleosporales incertae sedis</taxon>
        <taxon>Lojkania</taxon>
    </lineage>
</organism>
<dbReference type="EMBL" id="ML986632">
    <property type="protein sequence ID" value="KAF2263009.1"/>
    <property type="molecule type" value="Genomic_DNA"/>
</dbReference>
<feature type="region of interest" description="Disordered" evidence="1">
    <location>
        <begin position="58"/>
        <end position="125"/>
    </location>
</feature>
<protein>
    <submittedName>
        <fullName evidence="3">Uncharacterized protein</fullName>
    </submittedName>
</protein>
<dbReference type="AlphaFoldDB" id="A0A9P4N588"/>
<dbReference type="OrthoDB" id="3797734at2759"/>
<reference evidence="4" key="1">
    <citation type="journal article" date="2020" name="Stud. Mycol.">
        <title>101 Dothideomycetes genomes: A test case for predicting lifestyles and emergence of pathogens.</title>
        <authorList>
            <person name="Haridas S."/>
            <person name="Albert R."/>
            <person name="Binder M."/>
            <person name="Bloem J."/>
            <person name="LaButti K."/>
            <person name="Salamov A."/>
            <person name="Andreopoulos B."/>
            <person name="Baker S."/>
            <person name="Barry K."/>
            <person name="Bills G."/>
            <person name="Bluhm B."/>
            <person name="Cannon C."/>
            <person name="Castanera R."/>
            <person name="Culley D."/>
            <person name="Daum C."/>
            <person name="Ezra D."/>
            <person name="Gonzalez J."/>
            <person name="Henrissat B."/>
            <person name="Kuo A."/>
            <person name="Liang C."/>
            <person name="Lipzen A."/>
            <person name="Lutzoni F."/>
            <person name="Magnuson J."/>
            <person name="Mondo S."/>
            <person name="Nolan M."/>
            <person name="Ohm R."/>
            <person name="Pangilinan J."/>
            <person name="Park H.-J."/>
            <person name="Ramirez L."/>
            <person name="Alfaro M."/>
            <person name="Sun H."/>
            <person name="Tritt A."/>
            <person name="Yoshinaga Y."/>
            <person name="Zwiers L.-H."/>
            <person name="Turgeon B."/>
            <person name="Goodwin S."/>
            <person name="Spatafora J."/>
            <person name="Crous P."/>
            <person name="Grigoriev I."/>
        </authorList>
    </citation>
    <scope>NUCLEOTIDE SEQUENCE [LARGE SCALE GENOMIC DNA]</scope>
    <source>
        <strain evidence="4">CBS 304.66</strain>
    </source>
</reference>